<comment type="similarity">
    <text evidence="8">Belongs to the bZIP family. GCN4 subfamily.</text>
</comment>
<name>Q0CT53_ASPTN</name>
<dbReference type="PROSITE" id="PS50217">
    <property type="entry name" value="BZIP"/>
    <property type="match status" value="1"/>
</dbReference>
<evidence type="ECO:0000256" key="3">
    <source>
        <dbReference type="ARBA" id="ARBA00023015"/>
    </source>
</evidence>
<gene>
    <name evidence="11" type="ORF">ATEG_03131</name>
</gene>
<dbReference type="CDD" id="cd12193">
    <property type="entry name" value="bZIP_GCN4"/>
    <property type="match status" value="1"/>
</dbReference>
<feature type="compositionally biased region" description="Low complexity" evidence="9">
    <location>
        <begin position="135"/>
        <end position="150"/>
    </location>
</feature>
<keyword evidence="7" id="KW-0539">Nucleus</keyword>
<dbReference type="InterPro" id="IPR050946">
    <property type="entry name" value="AP-1_TF_bZIP"/>
</dbReference>
<evidence type="ECO:0000256" key="9">
    <source>
        <dbReference type="SAM" id="MobiDB-lite"/>
    </source>
</evidence>
<dbReference type="PANTHER" id="PTHR11462">
    <property type="entry name" value="JUN TRANSCRIPTION FACTOR-RELATED"/>
    <property type="match status" value="1"/>
</dbReference>
<dbReference type="GO" id="GO:0001080">
    <property type="term" value="P:nitrogen catabolite activation of transcription from RNA polymerase II promoter"/>
    <property type="evidence" value="ECO:0007669"/>
    <property type="project" value="TreeGrafter"/>
</dbReference>
<dbReference type="GO" id="GO:0005634">
    <property type="term" value="C:nucleus"/>
    <property type="evidence" value="ECO:0007669"/>
    <property type="project" value="UniProtKB-SubCell"/>
</dbReference>
<keyword evidence="2" id="KW-0028">Amino-acid biosynthesis</keyword>
<dbReference type="RefSeq" id="XP_001212309.1">
    <property type="nucleotide sequence ID" value="XM_001212309.1"/>
</dbReference>
<dbReference type="GO" id="GO:1903833">
    <property type="term" value="P:positive regulation of cellular response to amino acid starvation"/>
    <property type="evidence" value="ECO:0007669"/>
    <property type="project" value="TreeGrafter"/>
</dbReference>
<dbReference type="GO" id="GO:0000981">
    <property type="term" value="F:DNA-binding transcription factor activity, RNA polymerase II-specific"/>
    <property type="evidence" value="ECO:0007669"/>
    <property type="project" value="TreeGrafter"/>
</dbReference>
<keyword evidence="3" id="KW-0805">Transcription regulation</keyword>
<dbReference type="eggNOG" id="KOG0837">
    <property type="taxonomic scope" value="Eukaryota"/>
</dbReference>
<feature type="compositionally biased region" description="Basic and acidic residues" evidence="9">
    <location>
        <begin position="205"/>
        <end position="222"/>
    </location>
</feature>
<dbReference type="Gene3D" id="3.30.160.60">
    <property type="entry name" value="Classic Zinc Finger"/>
    <property type="match status" value="1"/>
</dbReference>
<dbReference type="InterPro" id="IPR004827">
    <property type="entry name" value="bZIP"/>
</dbReference>
<keyword evidence="4" id="KW-0238">DNA-binding</keyword>
<feature type="compositionally biased region" description="Polar residues" evidence="9">
    <location>
        <begin position="156"/>
        <end position="175"/>
    </location>
</feature>
<feature type="domain" description="BZIP" evidence="10">
    <location>
        <begin position="202"/>
        <end position="241"/>
    </location>
</feature>
<dbReference type="GeneID" id="4317689"/>
<evidence type="ECO:0000256" key="8">
    <source>
        <dbReference type="ARBA" id="ARBA00061302"/>
    </source>
</evidence>
<dbReference type="STRING" id="341663.Q0CT53"/>
<dbReference type="GO" id="GO:0005667">
    <property type="term" value="C:transcription regulator complex"/>
    <property type="evidence" value="ECO:0007669"/>
    <property type="project" value="TreeGrafter"/>
</dbReference>
<dbReference type="PROSITE" id="PS00036">
    <property type="entry name" value="BZIP_BASIC"/>
    <property type="match status" value="1"/>
</dbReference>
<dbReference type="SUPFAM" id="SSF57959">
    <property type="entry name" value="Leucine zipper domain"/>
    <property type="match status" value="1"/>
</dbReference>
<dbReference type="PANTHER" id="PTHR11462:SF35">
    <property type="entry name" value="TRANSCRIPTION FACTOR JRA"/>
    <property type="match status" value="1"/>
</dbReference>
<dbReference type="GO" id="GO:0000978">
    <property type="term" value="F:RNA polymerase II cis-regulatory region sequence-specific DNA binding"/>
    <property type="evidence" value="ECO:0007669"/>
    <property type="project" value="TreeGrafter"/>
</dbReference>
<dbReference type="GO" id="GO:0008652">
    <property type="term" value="P:amino acid biosynthetic process"/>
    <property type="evidence" value="ECO:0007669"/>
    <property type="project" value="UniProtKB-KW"/>
</dbReference>
<dbReference type="FunFam" id="3.30.160.60:FF:001491">
    <property type="entry name" value="Cross-pathway control protein A"/>
    <property type="match status" value="1"/>
</dbReference>
<dbReference type="Proteomes" id="UP000007963">
    <property type="component" value="Unassembled WGS sequence"/>
</dbReference>
<accession>Q0CT53</accession>
<comment type="subcellular location">
    <subcellularLocation>
        <location evidence="1">Nucleus</location>
    </subcellularLocation>
</comment>
<dbReference type="OMA" id="GPGHEEW"/>
<keyword evidence="5" id="KW-0010">Activator</keyword>
<evidence type="ECO:0000313" key="12">
    <source>
        <dbReference type="Proteomes" id="UP000007963"/>
    </source>
</evidence>
<evidence type="ECO:0000256" key="6">
    <source>
        <dbReference type="ARBA" id="ARBA00023163"/>
    </source>
</evidence>
<organism evidence="11 12">
    <name type="scientific">Aspergillus terreus (strain NIH 2624 / FGSC A1156)</name>
    <dbReference type="NCBI Taxonomy" id="341663"/>
    <lineage>
        <taxon>Eukaryota</taxon>
        <taxon>Fungi</taxon>
        <taxon>Dikarya</taxon>
        <taxon>Ascomycota</taxon>
        <taxon>Pezizomycotina</taxon>
        <taxon>Eurotiomycetes</taxon>
        <taxon>Eurotiomycetidae</taxon>
        <taxon>Eurotiales</taxon>
        <taxon>Aspergillaceae</taxon>
        <taxon>Aspergillus</taxon>
        <taxon>Aspergillus subgen. Circumdati</taxon>
    </lineage>
</organism>
<reference evidence="12" key="1">
    <citation type="submission" date="2005-09" db="EMBL/GenBank/DDBJ databases">
        <title>Annotation of the Aspergillus terreus NIH2624 genome.</title>
        <authorList>
            <person name="Birren B.W."/>
            <person name="Lander E.S."/>
            <person name="Galagan J.E."/>
            <person name="Nusbaum C."/>
            <person name="Devon K."/>
            <person name="Henn M."/>
            <person name="Ma L.-J."/>
            <person name="Jaffe D.B."/>
            <person name="Butler J."/>
            <person name="Alvarez P."/>
            <person name="Gnerre S."/>
            <person name="Grabherr M."/>
            <person name="Kleber M."/>
            <person name="Mauceli E.W."/>
            <person name="Brockman W."/>
            <person name="Rounsley S."/>
            <person name="Young S.K."/>
            <person name="LaButti K."/>
            <person name="Pushparaj V."/>
            <person name="DeCaprio D."/>
            <person name="Crawford M."/>
            <person name="Koehrsen M."/>
            <person name="Engels R."/>
            <person name="Montgomery P."/>
            <person name="Pearson M."/>
            <person name="Howarth C."/>
            <person name="Larson L."/>
            <person name="Luoma S."/>
            <person name="White J."/>
            <person name="Alvarado L."/>
            <person name="Kodira C.D."/>
            <person name="Zeng Q."/>
            <person name="Oleary S."/>
            <person name="Yandava C."/>
            <person name="Denning D.W."/>
            <person name="Nierman W.C."/>
            <person name="Milne T."/>
            <person name="Madden K."/>
        </authorList>
    </citation>
    <scope>NUCLEOTIDE SEQUENCE [LARGE SCALE GENOMIC DNA]</scope>
    <source>
        <strain evidence="12">NIH 2624 / FGSC A1156</strain>
    </source>
</reference>
<keyword evidence="6" id="KW-0804">Transcription</keyword>
<dbReference type="EMBL" id="CH476597">
    <property type="protein sequence ID" value="EAU36405.1"/>
    <property type="molecule type" value="Genomic_DNA"/>
</dbReference>
<evidence type="ECO:0000256" key="4">
    <source>
        <dbReference type="ARBA" id="ARBA00023125"/>
    </source>
</evidence>
<evidence type="ECO:0000256" key="1">
    <source>
        <dbReference type="ARBA" id="ARBA00004123"/>
    </source>
</evidence>
<feature type="region of interest" description="Disordered" evidence="9">
    <location>
        <begin position="135"/>
        <end position="222"/>
    </location>
</feature>
<proteinExistence type="inferred from homology"/>
<evidence type="ECO:0000256" key="7">
    <source>
        <dbReference type="ARBA" id="ARBA00023242"/>
    </source>
</evidence>
<evidence type="ECO:0000259" key="10">
    <source>
        <dbReference type="PROSITE" id="PS50217"/>
    </source>
</evidence>
<dbReference type="Pfam" id="PF07716">
    <property type="entry name" value="bZIP_2"/>
    <property type="match status" value="1"/>
</dbReference>
<dbReference type="VEuPathDB" id="FungiDB:ATEG_03131"/>
<evidence type="ECO:0000256" key="5">
    <source>
        <dbReference type="ARBA" id="ARBA00023159"/>
    </source>
</evidence>
<dbReference type="HOGENOM" id="CLU_029566_1_1_1"/>
<dbReference type="AlphaFoldDB" id="Q0CT53"/>
<sequence>MSTPNIVQDLPDLFDFTSDQFGGDFDAAMEPTMLSPHQIPTGIMASKDPMGDVPSGTISPKDLLMDASAPPSTSFTDLSTPSFESPGYFSQDTSPMFATDMELGPGHEEWDSLFPPQDGLSIPFDAAALEVTEAAPAPAPAAAEPKVETPCASPMVRNSSRAPSPGSTRSGTKHSTVAGVNARQRKPLPPIKYDSGDPVALKRARNTEAARKSRARKLERQEEMERRIAELEKSLEEAQQREQYWKALAENRA</sequence>
<protein>
    <submittedName>
        <fullName evidence="11">Cross-pathway control protein A</fullName>
    </submittedName>
</protein>
<evidence type="ECO:0000313" key="11">
    <source>
        <dbReference type="EMBL" id="EAU36405.1"/>
    </source>
</evidence>
<evidence type="ECO:0000256" key="2">
    <source>
        <dbReference type="ARBA" id="ARBA00022605"/>
    </source>
</evidence>
<dbReference type="OrthoDB" id="5419235at2759"/>
<dbReference type="InterPro" id="IPR046347">
    <property type="entry name" value="bZIP_sf"/>
</dbReference>